<dbReference type="EMBL" id="JANPWZ010003156">
    <property type="protein sequence ID" value="KAJ3554018.1"/>
    <property type="molecule type" value="Genomic_DNA"/>
</dbReference>
<protein>
    <submittedName>
        <fullName evidence="1">Uncharacterized protein</fullName>
    </submittedName>
</protein>
<organism evidence="1 2">
    <name type="scientific">Xylaria arbuscula</name>
    <dbReference type="NCBI Taxonomy" id="114810"/>
    <lineage>
        <taxon>Eukaryota</taxon>
        <taxon>Fungi</taxon>
        <taxon>Dikarya</taxon>
        <taxon>Ascomycota</taxon>
        <taxon>Pezizomycotina</taxon>
        <taxon>Sordariomycetes</taxon>
        <taxon>Xylariomycetidae</taxon>
        <taxon>Xylariales</taxon>
        <taxon>Xylariaceae</taxon>
        <taxon>Xylaria</taxon>
    </lineage>
</organism>
<dbReference type="AlphaFoldDB" id="A0A9W8TGB6"/>
<keyword evidence="2" id="KW-1185">Reference proteome</keyword>
<accession>A0A9W8TGB6</accession>
<sequence>MSTKLQLETEVWKNTVSEFNPAQGGNLCYSQAISISALLLQVIESVWEADGYELHQSQSEYYNNLVQWKEWAVQHGNKAALDKDWAVSSVLEKEGGHRILLLSSQLEHVPKSLNVLEIYLVLCTIRHLDSHPNKDDFKLTMVSMCGNTCHIVHMSCSRTKVLDMKILPEVKLTTASFKEDIQKILKSLAEATLERVDLRKTVEMASWSAS</sequence>
<comment type="caution">
    <text evidence="1">The sequence shown here is derived from an EMBL/GenBank/DDBJ whole genome shotgun (WGS) entry which is preliminary data.</text>
</comment>
<name>A0A9W8TGB6_9PEZI</name>
<proteinExistence type="predicted"/>
<dbReference type="Proteomes" id="UP001148614">
    <property type="component" value="Unassembled WGS sequence"/>
</dbReference>
<evidence type="ECO:0000313" key="1">
    <source>
        <dbReference type="EMBL" id="KAJ3554018.1"/>
    </source>
</evidence>
<gene>
    <name evidence="1" type="ORF">NPX13_g10730</name>
</gene>
<evidence type="ECO:0000313" key="2">
    <source>
        <dbReference type="Proteomes" id="UP001148614"/>
    </source>
</evidence>
<reference evidence="1" key="1">
    <citation type="submission" date="2022-07" db="EMBL/GenBank/DDBJ databases">
        <title>Genome Sequence of Xylaria arbuscula.</title>
        <authorList>
            <person name="Buettner E."/>
        </authorList>
    </citation>
    <scope>NUCLEOTIDE SEQUENCE</scope>
    <source>
        <strain evidence="1">VT107</strain>
    </source>
</reference>